<dbReference type="PROSITE" id="PS01184">
    <property type="entry name" value="UBIE_2"/>
    <property type="match status" value="1"/>
</dbReference>
<dbReference type="PANTHER" id="PTHR43591:SF24">
    <property type="entry name" value="2-METHOXY-6-POLYPRENYL-1,4-BENZOQUINOL METHYLASE, MITOCHONDRIAL"/>
    <property type="match status" value="1"/>
</dbReference>
<organism evidence="6">
    <name type="scientific">Desulfobacca acetoxidans</name>
    <dbReference type="NCBI Taxonomy" id="60893"/>
    <lineage>
        <taxon>Bacteria</taxon>
        <taxon>Pseudomonadati</taxon>
        <taxon>Thermodesulfobacteriota</taxon>
        <taxon>Desulfobaccia</taxon>
        <taxon>Desulfobaccales</taxon>
        <taxon>Desulfobaccaceae</taxon>
        <taxon>Desulfobacca</taxon>
    </lineage>
</organism>
<dbReference type="InterPro" id="IPR023576">
    <property type="entry name" value="UbiE/COQ5_MeTrFase_CS"/>
</dbReference>
<name>A0A7C3WHQ6_9BACT</name>
<evidence type="ECO:0000256" key="4">
    <source>
        <dbReference type="ARBA" id="ARBA00022691"/>
    </source>
</evidence>
<keyword evidence="2 5" id="KW-0489">Methyltransferase</keyword>
<dbReference type="Gene3D" id="3.40.50.150">
    <property type="entry name" value="Vaccinia Virus protein VP39"/>
    <property type="match status" value="1"/>
</dbReference>
<keyword evidence="3 5" id="KW-0808">Transferase</keyword>
<evidence type="ECO:0000256" key="1">
    <source>
        <dbReference type="ARBA" id="ARBA00022428"/>
    </source>
</evidence>
<reference evidence="6" key="1">
    <citation type="journal article" date="2020" name="mSystems">
        <title>Genome- and Community-Level Interaction Insights into Carbon Utilization and Element Cycling Functions of Hydrothermarchaeota in Hydrothermal Sediment.</title>
        <authorList>
            <person name="Zhou Z."/>
            <person name="Liu Y."/>
            <person name="Xu W."/>
            <person name="Pan J."/>
            <person name="Luo Z.H."/>
            <person name="Li M."/>
        </authorList>
    </citation>
    <scope>NUCLEOTIDE SEQUENCE [LARGE SCALE GENOMIC DNA]</scope>
    <source>
        <strain evidence="6">SpSt-776</strain>
    </source>
</reference>
<dbReference type="UniPathway" id="UPA00232"/>
<dbReference type="CDD" id="cd02440">
    <property type="entry name" value="AdoMet_MTases"/>
    <property type="match status" value="1"/>
</dbReference>
<proteinExistence type="inferred from homology"/>
<accession>A0A7C3WHQ6</accession>
<feature type="binding site" evidence="5">
    <location>
        <position position="68"/>
    </location>
    <ligand>
        <name>S-adenosyl-L-methionine</name>
        <dbReference type="ChEBI" id="CHEBI:59789"/>
    </ligand>
</feature>
<dbReference type="PROSITE" id="PS01183">
    <property type="entry name" value="UBIE_1"/>
    <property type="match status" value="1"/>
</dbReference>
<keyword evidence="1 5" id="KW-0474">Menaquinone biosynthesis</keyword>
<dbReference type="AlphaFoldDB" id="A0A7C3WHQ6"/>
<dbReference type="Pfam" id="PF01209">
    <property type="entry name" value="Ubie_methyltran"/>
    <property type="match status" value="1"/>
</dbReference>
<dbReference type="UniPathway" id="UPA00079">
    <property type="reaction ID" value="UER00169"/>
</dbReference>
<feature type="binding site" evidence="5">
    <location>
        <position position="87"/>
    </location>
    <ligand>
        <name>S-adenosyl-L-methionine</name>
        <dbReference type="ChEBI" id="CHEBI:59789"/>
    </ligand>
</feature>
<dbReference type="EC" id="2.1.1.163" evidence="5"/>
<comment type="catalytic activity">
    <reaction evidence="5">
        <text>a 2-demethylmenaquinol + S-adenosyl-L-methionine = a menaquinol + S-adenosyl-L-homocysteine + H(+)</text>
        <dbReference type="Rhea" id="RHEA:42640"/>
        <dbReference type="Rhea" id="RHEA-COMP:9539"/>
        <dbReference type="Rhea" id="RHEA-COMP:9563"/>
        <dbReference type="ChEBI" id="CHEBI:15378"/>
        <dbReference type="ChEBI" id="CHEBI:18151"/>
        <dbReference type="ChEBI" id="CHEBI:55437"/>
        <dbReference type="ChEBI" id="CHEBI:57856"/>
        <dbReference type="ChEBI" id="CHEBI:59789"/>
        <dbReference type="EC" id="2.1.1.163"/>
    </reaction>
</comment>
<sequence length="243" mass="26999">MKTENRKAKSEPLPPARLVQRHFSAIARRYDLANDVLSFGQQRRWKRAAVRLLAPRPGDLVLDVCGGTADLALLALRAGAGRAVVYDFNPEMLAVGRGKAAPLGLSSRLFWVQGDAEEISLKTASVDAALVGFGIRNLTRWERGLQEMHRVLRPGGRLVCLEFSQPPARWFRLLYDLYSFTAIPLVGKILAGSREAYVYLTASIRAFPSPPELARALEKIGFTQVTWQPLTRGIAVIHRGIKR</sequence>
<dbReference type="GO" id="GO:0032259">
    <property type="term" value="P:methylation"/>
    <property type="evidence" value="ECO:0007669"/>
    <property type="project" value="UniProtKB-KW"/>
</dbReference>
<dbReference type="GO" id="GO:0008425">
    <property type="term" value="F:2-methoxy-6-polyprenyl-1,4-benzoquinol methyltransferase activity"/>
    <property type="evidence" value="ECO:0007669"/>
    <property type="project" value="TreeGrafter"/>
</dbReference>
<dbReference type="SUPFAM" id="SSF53335">
    <property type="entry name" value="S-adenosyl-L-methionine-dependent methyltransferases"/>
    <property type="match status" value="1"/>
</dbReference>
<dbReference type="NCBIfam" id="TIGR01934">
    <property type="entry name" value="MenG_MenH_UbiE"/>
    <property type="match status" value="1"/>
</dbReference>
<comment type="caution">
    <text evidence="5">Lacks conserved residue(s) required for the propagation of feature annotation.</text>
</comment>
<evidence type="ECO:0000256" key="2">
    <source>
        <dbReference type="ARBA" id="ARBA00022603"/>
    </source>
</evidence>
<dbReference type="InterPro" id="IPR004033">
    <property type="entry name" value="UbiE/COQ5_MeTrFase"/>
</dbReference>
<comment type="pathway">
    <text evidence="5">Quinol/quinone metabolism; menaquinone biosynthesis; menaquinol from 1,4-dihydroxy-2-naphthoate: step 2/2.</text>
</comment>
<dbReference type="GO" id="GO:0009234">
    <property type="term" value="P:menaquinone biosynthetic process"/>
    <property type="evidence" value="ECO:0007669"/>
    <property type="project" value="UniProtKB-UniRule"/>
</dbReference>
<comment type="similarity">
    <text evidence="5">Belongs to the class I-like SAM-binding methyltransferase superfamily. MenG/UbiE family.</text>
</comment>
<comment type="caution">
    <text evidence="6">The sequence shown here is derived from an EMBL/GenBank/DDBJ whole genome shotgun (WGS) entry which is preliminary data.</text>
</comment>
<feature type="binding site" evidence="5">
    <location>
        <begin position="115"/>
        <end position="116"/>
    </location>
    <ligand>
        <name>S-adenosyl-L-methionine</name>
        <dbReference type="ChEBI" id="CHEBI:59789"/>
    </ligand>
</feature>
<protein>
    <recommendedName>
        <fullName evidence="5">Demethylmenaquinone methyltransferase</fullName>
        <ecNumber evidence="5">2.1.1.163</ecNumber>
    </recommendedName>
</protein>
<dbReference type="HAMAP" id="MF_01813">
    <property type="entry name" value="MenG_UbiE_methyltr"/>
    <property type="match status" value="1"/>
</dbReference>
<dbReference type="PANTHER" id="PTHR43591">
    <property type="entry name" value="METHYLTRANSFERASE"/>
    <property type="match status" value="1"/>
</dbReference>
<evidence type="ECO:0000256" key="3">
    <source>
        <dbReference type="ARBA" id="ARBA00022679"/>
    </source>
</evidence>
<dbReference type="GO" id="GO:0043770">
    <property type="term" value="F:demethylmenaquinone methyltransferase activity"/>
    <property type="evidence" value="ECO:0007669"/>
    <property type="project" value="UniProtKB-UniRule"/>
</dbReference>
<dbReference type="EMBL" id="DTHB01000004">
    <property type="protein sequence ID" value="HGB13651.1"/>
    <property type="molecule type" value="Genomic_DNA"/>
</dbReference>
<dbReference type="InterPro" id="IPR029063">
    <property type="entry name" value="SAM-dependent_MTases_sf"/>
</dbReference>
<dbReference type="PROSITE" id="PS51608">
    <property type="entry name" value="SAM_MT_UBIE"/>
    <property type="match status" value="1"/>
</dbReference>
<gene>
    <name evidence="5" type="primary">menG</name>
    <name evidence="6" type="ORF">ENV62_00185</name>
</gene>
<evidence type="ECO:0000256" key="5">
    <source>
        <dbReference type="HAMAP-Rule" id="MF_01813"/>
    </source>
</evidence>
<comment type="function">
    <text evidence="5">Methyltransferase required for the conversion of demethylmenaquinol (DMKH2) to menaquinol (MKH2).</text>
</comment>
<evidence type="ECO:0000313" key="6">
    <source>
        <dbReference type="EMBL" id="HGB13651.1"/>
    </source>
</evidence>
<keyword evidence="4 5" id="KW-0949">S-adenosyl-L-methionine</keyword>